<evidence type="ECO:0000313" key="3">
    <source>
        <dbReference type="Proteomes" id="UP000612456"/>
    </source>
</evidence>
<comment type="caution">
    <text evidence="2">The sequence shown here is derived from an EMBL/GenBank/DDBJ whole genome shotgun (WGS) entry which is preliminary data.</text>
</comment>
<name>A0A917DML8_9BACL</name>
<keyword evidence="3" id="KW-1185">Reference proteome</keyword>
<dbReference type="GO" id="GO:0003677">
    <property type="term" value="F:DNA binding"/>
    <property type="evidence" value="ECO:0007669"/>
    <property type="project" value="InterPro"/>
</dbReference>
<dbReference type="Pfam" id="PF17765">
    <property type="entry name" value="MLTR_LBD"/>
    <property type="match status" value="1"/>
</dbReference>
<organism evidence="2 3">
    <name type="scientific">Paenibacillus nasutitermitis</name>
    <dbReference type="NCBI Taxonomy" id="1652958"/>
    <lineage>
        <taxon>Bacteria</taxon>
        <taxon>Bacillati</taxon>
        <taxon>Bacillota</taxon>
        <taxon>Bacilli</taxon>
        <taxon>Bacillales</taxon>
        <taxon>Paenibacillaceae</taxon>
        <taxon>Paenibacillus</taxon>
    </lineage>
</organism>
<feature type="domain" description="HTH cro/C1-type" evidence="1">
    <location>
        <begin position="13"/>
        <end position="86"/>
    </location>
</feature>
<protein>
    <submittedName>
        <fullName evidence="2">Transcriptional regulator</fullName>
    </submittedName>
</protein>
<dbReference type="AlphaFoldDB" id="A0A917DML8"/>
<dbReference type="RefSeq" id="WP_188989352.1">
    <property type="nucleotide sequence ID" value="NZ_BMHP01000001.1"/>
</dbReference>
<dbReference type="InterPro" id="IPR001387">
    <property type="entry name" value="Cro/C1-type_HTH"/>
</dbReference>
<reference evidence="2" key="2">
    <citation type="submission" date="2020-09" db="EMBL/GenBank/DDBJ databases">
        <authorList>
            <person name="Sun Q."/>
            <person name="Zhou Y."/>
        </authorList>
    </citation>
    <scope>NUCLEOTIDE SEQUENCE</scope>
    <source>
        <strain evidence="2">CGMCC 1.15178</strain>
    </source>
</reference>
<dbReference type="PANTHER" id="PTHR35010:SF2">
    <property type="entry name" value="BLL4672 PROTEIN"/>
    <property type="match status" value="1"/>
</dbReference>
<proteinExistence type="predicted"/>
<dbReference type="Gene3D" id="3.30.450.180">
    <property type="match status" value="1"/>
</dbReference>
<dbReference type="InterPro" id="IPR010982">
    <property type="entry name" value="Lambda_DNA-bd_dom_sf"/>
</dbReference>
<dbReference type="InterPro" id="IPR041413">
    <property type="entry name" value="MLTR_LBD"/>
</dbReference>
<reference evidence="2" key="1">
    <citation type="journal article" date="2014" name="Int. J. Syst. Evol. Microbiol.">
        <title>Complete genome sequence of Corynebacterium casei LMG S-19264T (=DSM 44701T), isolated from a smear-ripened cheese.</title>
        <authorList>
            <consortium name="US DOE Joint Genome Institute (JGI-PGF)"/>
            <person name="Walter F."/>
            <person name="Albersmeier A."/>
            <person name="Kalinowski J."/>
            <person name="Ruckert C."/>
        </authorList>
    </citation>
    <scope>NUCLEOTIDE SEQUENCE</scope>
    <source>
        <strain evidence="2">CGMCC 1.15178</strain>
    </source>
</reference>
<dbReference type="Pfam" id="PF13560">
    <property type="entry name" value="HTH_31"/>
    <property type="match status" value="1"/>
</dbReference>
<gene>
    <name evidence="2" type="ORF">GCM10010911_08250</name>
</gene>
<dbReference type="CDD" id="cd00093">
    <property type="entry name" value="HTH_XRE"/>
    <property type="match status" value="1"/>
</dbReference>
<evidence type="ECO:0000259" key="1">
    <source>
        <dbReference type="SMART" id="SM00530"/>
    </source>
</evidence>
<accession>A0A917DML8</accession>
<dbReference type="Proteomes" id="UP000612456">
    <property type="component" value="Unassembled WGS sequence"/>
</dbReference>
<evidence type="ECO:0000313" key="2">
    <source>
        <dbReference type="EMBL" id="GGD53021.1"/>
    </source>
</evidence>
<dbReference type="EMBL" id="BMHP01000001">
    <property type="protein sequence ID" value="GGD53021.1"/>
    <property type="molecule type" value="Genomic_DNA"/>
</dbReference>
<dbReference type="PANTHER" id="PTHR35010">
    <property type="entry name" value="BLL4672 PROTEIN-RELATED"/>
    <property type="match status" value="1"/>
</dbReference>
<dbReference type="Gene3D" id="1.10.260.40">
    <property type="entry name" value="lambda repressor-like DNA-binding domains"/>
    <property type="match status" value="1"/>
</dbReference>
<sequence>MNDEQRRKELANFLKTHRARVTPQDAGLKYTAPKRRTPGLRREEVAVLSGISLPWYTSLEQGRDIQVSKQILESLVRTLKLDRDERLYLYTLANQQTPLLPVLNPGTAPPPSLQIIVDQFAECPAFFSDQRWNILAWNRVASLVFGNFRSVGKYSSNLVWQMFTTEEIRVMLVNREGVAKNLLAQFRSYYARNMEDPWYGEFIAALSERSAEFREWWTDHDVRCALTGSIEIMHPKVGRLQMEAHEFYRCEDEGTALTVYIPIPETKCQENLLKLIG</sequence>
<dbReference type="SMART" id="SM00530">
    <property type="entry name" value="HTH_XRE"/>
    <property type="match status" value="1"/>
</dbReference>